<dbReference type="SUPFAM" id="SSF88659">
    <property type="entry name" value="Sigma3 and sigma4 domains of RNA polymerase sigma factors"/>
    <property type="match status" value="1"/>
</dbReference>
<organism evidence="8 9">
    <name type="scientific">Nocardioides plantarum</name>
    <dbReference type="NCBI Taxonomy" id="29299"/>
    <lineage>
        <taxon>Bacteria</taxon>
        <taxon>Bacillati</taxon>
        <taxon>Actinomycetota</taxon>
        <taxon>Actinomycetes</taxon>
        <taxon>Propionibacteriales</taxon>
        <taxon>Nocardioidaceae</taxon>
        <taxon>Nocardioides</taxon>
    </lineage>
</organism>
<name>A0ABV5KIW8_9ACTN</name>
<dbReference type="SUPFAM" id="SSF88946">
    <property type="entry name" value="Sigma2 domain of RNA polymerase sigma factors"/>
    <property type="match status" value="1"/>
</dbReference>
<evidence type="ECO:0000259" key="7">
    <source>
        <dbReference type="Pfam" id="PF08281"/>
    </source>
</evidence>
<dbReference type="InterPro" id="IPR013249">
    <property type="entry name" value="RNA_pol_sigma70_r4_t2"/>
</dbReference>
<dbReference type="PANTHER" id="PTHR43133:SF50">
    <property type="entry name" value="ECF RNA POLYMERASE SIGMA FACTOR SIGM"/>
    <property type="match status" value="1"/>
</dbReference>
<dbReference type="InterPro" id="IPR007627">
    <property type="entry name" value="RNA_pol_sigma70_r2"/>
</dbReference>
<feature type="domain" description="RNA polymerase sigma-70 region 2" evidence="6">
    <location>
        <begin position="14"/>
        <end position="74"/>
    </location>
</feature>
<dbReference type="PANTHER" id="PTHR43133">
    <property type="entry name" value="RNA POLYMERASE ECF-TYPE SIGMA FACTO"/>
    <property type="match status" value="1"/>
</dbReference>
<gene>
    <name evidence="8" type="ORF">ACFFRI_21300</name>
</gene>
<evidence type="ECO:0000313" key="9">
    <source>
        <dbReference type="Proteomes" id="UP001589750"/>
    </source>
</evidence>
<dbReference type="RefSeq" id="WP_379142678.1">
    <property type="nucleotide sequence ID" value="NZ_JBHMDG010000034.1"/>
</dbReference>
<dbReference type="Pfam" id="PF08281">
    <property type="entry name" value="Sigma70_r4_2"/>
    <property type="match status" value="1"/>
</dbReference>
<evidence type="ECO:0000256" key="2">
    <source>
        <dbReference type="ARBA" id="ARBA00023015"/>
    </source>
</evidence>
<feature type="domain" description="RNA polymerase sigma factor 70 region 4 type 2" evidence="7">
    <location>
        <begin position="100"/>
        <end position="152"/>
    </location>
</feature>
<evidence type="ECO:0000256" key="4">
    <source>
        <dbReference type="ARBA" id="ARBA00023125"/>
    </source>
</evidence>
<dbReference type="NCBIfam" id="TIGR02937">
    <property type="entry name" value="sigma70-ECF"/>
    <property type="match status" value="1"/>
</dbReference>
<protein>
    <submittedName>
        <fullName evidence="8">SigE family RNA polymerase sigma factor</fullName>
    </submittedName>
</protein>
<keyword evidence="3" id="KW-0731">Sigma factor</keyword>
<dbReference type="Proteomes" id="UP001589750">
    <property type="component" value="Unassembled WGS sequence"/>
</dbReference>
<evidence type="ECO:0000256" key="1">
    <source>
        <dbReference type="ARBA" id="ARBA00010641"/>
    </source>
</evidence>
<comment type="similarity">
    <text evidence="1">Belongs to the sigma-70 factor family. ECF subfamily.</text>
</comment>
<dbReference type="NCBIfam" id="TIGR02983">
    <property type="entry name" value="SigE-fam_strep"/>
    <property type="match status" value="1"/>
</dbReference>
<dbReference type="CDD" id="cd06171">
    <property type="entry name" value="Sigma70_r4"/>
    <property type="match status" value="1"/>
</dbReference>
<proteinExistence type="inferred from homology"/>
<dbReference type="Gene3D" id="1.10.10.10">
    <property type="entry name" value="Winged helix-like DNA-binding domain superfamily/Winged helix DNA-binding domain"/>
    <property type="match status" value="1"/>
</dbReference>
<dbReference type="InterPro" id="IPR013325">
    <property type="entry name" value="RNA_pol_sigma_r2"/>
</dbReference>
<evidence type="ECO:0000256" key="5">
    <source>
        <dbReference type="ARBA" id="ARBA00023163"/>
    </source>
</evidence>
<accession>A0ABV5KIW8</accession>
<dbReference type="InterPro" id="IPR014325">
    <property type="entry name" value="RNA_pol_sigma-E_actinobac"/>
</dbReference>
<dbReference type="InterPro" id="IPR036388">
    <property type="entry name" value="WH-like_DNA-bd_sf"/>
</dbReference>
<comment type="caution">
    <text evidence="8">The sequence shown here is derived from an EMBL/GenBank/DDBJ whole genome shotgun (WGS) entry which is preliminary data.</text>
</comment>
<dbReference type="InterPro" id="IPR039425">
    <property type="entry name" value="RNA_pol_sigma-70-like"/>
</dbReference>
<evidence type="ECO:0000313" key="8">
    <source>
        <dbReference type="EMBL" id="MFB9315594.1"/>
    </source>
</evidence>
<dbReference type="Pfam" id="PF04542">
    <property type="entry name" value="Sigma70_r2"/>
    <property type="match status" value="1"/>
</dbReference>
<evidence type="ECO:0000259" key="6">
    <source>
        <dbReference type="Pfam" id="PF04542"/>
    </source>
</evidence>
<dbReference type="EMBL" id="JBHMDG010000034">
    <property type="protein sequence ID" value="MFB9315594.1"/>
    <property type="molecule type" value="Genomic_DNA"/>
</dbReference>
<keyword evidence="2" id="KW-0805">Transcription regulation</keyword>
<dbReference type="InterPro" id="IPR013324">
    <property type="entry name" value="RNA_pol_sigma_r3/r4-like"/>
</dbReference>
<dbReference type="Gene3D" id="1.10.1740.10">
    <property type="match status" value="1"/>
</dbReference>
<keyword evidence="5" id="KW-0804">Transcription</keyword>
<keyword evidence="9" id="KW-1185">Reference proteome</keyword>
<evidence type="ECO:0000256" key="3">
    <source>
        <dbReference type="ARBA" id="ARBA00023082"/>
    </source>
</evidence>
<dbReference type="InterPro" id="IPR014284">
    <property type="entry name" value="RNA_pol_sigma-70_dom"/>
</dbReference>
<sequence>MDDAFNDFVVARWPRLVRSAVLLGCSTAEAEDVVQTTLEKCLTSWGRVERAGNRDAYVYRVLVNTFRGSRRRRWTGERPTGTLPDHEVVPDPTTGVDDTDAITRALARLTDDQRAAVILRFYAGLDERQMAEALGVAPGTVKSRLSRALGALTHDPNLQELRGLTCTTTD</sequence>
<keyword evidence="4" id="KW-0238">DNA-binding</keyword>
<reference evidence="8 9" key="1">
    <citation type="submission" date="2024-09" db="EMBL/GenBank/DDBJ databases">
        <authorList>
            <person name="Sun Q."/>
            <person name="Mori K."/>
        </authorList>
    </citation>
    <scope>NUCLEOTIDE SEQUENCE [LARGE SCALE GENOMIC DNA]</scope>
    <source>
        <strain evidence="8 9">JCM 9626</strain>
    </source>
</reference>